<organism evidence="1 2">
    <name type="scientific">Macrosiphum euphorbiae</name>
    <name type="common">potato aphid</name>
    <dbReference type="NCBI Taxonomy" id="13131"/>
    <lineage>
        <taxon>Eukaryota</taxon>
        <taxon>Metazoa</taxon>
        <taxon>Ecdysozoa</taxon>
        <taxon>Arthropoda</taxon>
        <taxon>Hexapoda</taxon>
        <taxon>Insecta</taxon>
        <taxon>Pterygota</taxon>
        <taxon>Neoptera</taxon>
        <taxon>Paraneoptera</taxon>
        <taxon>Hemiptera</taxon>
        <taxon>Sternorrhyncha</taxon>
        <taxon>Aphidomorpha</taxon>
        <taxon>Aphidoidea</taxon>
        <taxon>Aphididae</taxon>
        <taxon>Macrosiphini</taxon>
        <taxon>Macrosiphum</taxon>
    </lineage>
</organism>
<keyword evidence="2" id="KW-1185">Reference proteome</keyword>
<sequence>MRVSDARWVCRFKKCKAIIENYVAIVETLKIEIEDQADKNVPQAIGILTSIGRSEFIVLVFMLHGP</sequence>
<protein>
    <submittedName>
        <fullName evidence="1">Uncharacterized protein</fullName>
    </submittedName>
</protein>
<evidence type="ECO:0000313" key="1">
    <source>
        <dbReference type="EMBL" id="CAI6365850.1"/>
    </source>
</evidence>
<dbReference type="Proteomes" id="UP001160148">
    <property type="component" value="Unassembled WGS sequence"/>
</dbReference>
<dbReference type="AlphaFoldDB" id="A0AAV0XBY6"/>
<name>A0AAV0XBY6_9HEMI</name>
<reference evidence="1 2" key="1">
    <citation type="submission" date="2023-01" db="EMBL/GenBank/DDBJ databases">
        <authorList>
            <person name="Whitehead M."/>
        </authorList>
    </citation>
    <scope>NUCLEOTIDE SEQUENCE [LARGE SCALE GENOMIC DNA]</scope>
</reference>
<comment type="caution">
    <text evidence="1">The sequence shown here is derived from an EMBL/GenBank/DDBJ whole genome shotgun (WGS) entry which is preliminary data.</text>
</comment>
<gene>
    <name evidence="1" type="ORF">MEUPH1_LOCUS20512</name>
</gene>
<dbReference type="EMBL" id="CARXXK010000004">
    <property type="protein sequence ID" value="CAI6365850.1"/>
    <property type="molecule type" value="Genomic_DNA"/>
</dbReference>
<evidence type="ECO:0000313" key="2">
    <source>
        <dbReference type="Proteomes" id="UP001160148"/>
    </source>
</evidence>
<accession>A0AAV0XBY6</accession>
<proteinExistence type="predicted"/>